<evidence type="ECO:0000256" key="1">
    <source>
        <dbReference type="SAM" id="Phobius"/>
    </source>
</evidence>
<reference evidence="2" key="1">
    <citation type="submission" date="2021-06" db="EMBL/GenBank/DDBJ databases">
        <authorList>
            <person name="Kallberg Y."/>
            <person name="Tangrot J."/>
            <person name="Rosling A."/>
        </authorList>
    </citation>
    <scope>NUCLEOTIDE SEQUENCE</scope>
    <source>
        <strain evidence="2">FL966</strain>
    </source>
</reference>
<keyword evidence="1" id="KW-1133">Transmembrane helix</keyword>
<dbReference type="AlphaFoldDB" id="A0A9N9F1N2"/>
<name>A0A9N9F1N2_9GLOM</name>
<keyword evidence="1" id="KW-0472">Membrane</keyword>
<keyword evidence="3" id="KW-1185">Reference proteome</keyword>
<dbReference type="Pfam" id="PF06687">
    <property type="entry name" value="SUR7"/>
    <property type="match status" value="1"/>
</dbReference>
<keyword evidence="1" id="KW-0812">Transmembrane</keyword>
<feature type="transmembrane region" description="Helical" evidence="1">
    <location>
        <begin position="122"/>
        <end position="149"/>
    </location>
</feature>
<comment type="caution">
    <text evidence="2">The sequence shown here is derived from an EMBL/GenBank/DDBJ whole genome shotgun (WGS) entry which is preliminary data.</text>
</comment>
<evidence type="ECO:0000313" key="2">
    <source>
        <dbReference type="EMBL" id="CAG8503798.1"/>
    </source>
</evidence>
<protein>
    <submittedName>
        <fullName evidence="2">10306_t:CDS:1</fullName>
    </submittedName>
</protein>
<feature type="transmembrane region" description="Helical" evidence="1">
    <location>
        <begin position="94"/>
        <end position="115"/>
    </location>
</feature>
<feature type="transmembrane region" description="Helical" evidence="1">
    <location>
        <begin position="161"/>
        <end position="185"/>
    </location>
</feature>
<evidence type="ECO:0000313" key="3">
    <source>
        <dbReference type="Proteomes" id="UP000789759"/>
    </source>
</evidence>
<dbReference type="EMBL" id="CAJVQA010001134">
    <property type="protein sequence ID" value="CAG8503798.1"/>
    <property type="molecule type" value="Genomic_DNA"/>
</dbReference>
<sequence>MERKTLLIITAFISFISLLLLLLANLSAPIISSIYKIKLTDSSTDQYVEIIGVYGYCYTISSYSPTYLYPYQITECDSYQDDFKNAPDSSLNSVLQFLMSVHAIVLTIMSITFCFKNNNIRPAIWISVIGLVVILATMIGDIVLFSIIVRKNRTSPLNLNITLGPAFAFVVLSVVCTSFLIFLFWKINRIPQETQYLNNDEGAYNPSEVVGTTTSYSYPSQVANTVTAP</sequence>
<proteinExistence type="predicted"/>
<dbReference type="OrthoDB" id="2486285at2759"/>
<dbReference type="Proteomes" id="UP000789759">
    <property type="component" value="Unassembled WGS sequence"/>
</dbReference>
<organism evidence="2 3">
    <name type="scientific">Cetraspora pellucida</name>
    <dbReference type="NCBI Taxonomy" id="1433469"/>
    <lineage>
        <taxon>Eukaryota</taxon>
        <taxon>Fungi</taxon>
        <taxon>Fungi incertae sedis</taxon>
        <taxon>Mucoromycota</taxon>
        <taxon>Glomeromycotina</taxon>
        <taxon>Glomeromycetes</taxon>
        <taxon>Diversisporales</taxon>
        <taxon>Gigasporaceae</taxon>
        <taxon>Cetraspora</taxon>
    </lineage>
</organism>
<dbReference type="GO" id="GO:0005886">
    <property type="term" value="C:plasma membrane"/>
    <property type="evidence" value="ECO:0007669"/>
    <property type="project" value="InterPro"/>
</dbReference>
<gene>
    <name evidence="2" type="ORF">CPELLU_LOCUS2581</name>
</gene>
<dbReference type="InterPro" id="IPR009571">
    <property type="entry name" value="SUR7/Rim9-like_fungi"/>
</dbReference>
<accession>A0A9N9F1N2</accession>